<keyword evidence="5" id="KW-1185">Reference proteome</keyword>
<keyword evidence="3" id="KW-0449">Lipoprotein</keyword>
<gene>
    <name evidence="3" type="ORF">ADS79_11590</name>
    <name evidence="2" type="ORF">BRE01_43660</name>
</gene>
<evidence type="ECO:0000313" key="4">
    <source>
        <dbReference type="Proteomes" id="UP000036834"/>
    </source>
</evidence>
<dbReference type="EMBL" id="BJON01000016">
    <property type="protein sequence ID" value="GED70664.1"/>
    <property type="molecule type" value="Genomic_DNA"/>
</dbReference>
<reference evidence="3" key="2">
    <citation type="submission" date="2015-07" db="EMBL/GenBank/DDBJ databases">
        <title>MeaNS - Measles Nucleotide Surveillance Program.</title>
        <authorList>
            <person name="Tran T."/>
            <person name="Druce J."/>
        </authorList>
    </citation>
    <scope>NUCLEOTIDE SEQUENCE</scope>
    <source>
        <strain evidence="3">DSM 9887</strain>
    </source>
</reference>
<dbReference type="OrthoDB" id="2967172at2"/>
<dbReference type="PROSITE" id="PS51257">
    <property type="entry name" value="PROKAR_LIPOPROTEIN"/>
    <property type="match status" value="1"/>
</dbReference>
<feature type="compositionally biased region" description="Polar residues" evidence="1">
    <location>
        <begin position="183"/>
        <end position="198"/>
    </location>
</feature>
<dbReference type="Proteomes" id="UP000036834">
    <property type="component" value="Unassembled WGS sequence"/>
</dbReference>
<dbReference type="EMBL" id="LGIQ01000007">
    <property type="protein sequence ID" value="KNB72502.1"/>
    <property type="molecule type" value="Genomic_DNA"/>
</dbReference>
<comment type="caution">
    <text evidence="3">The sequence shown here is derived from an EMBL/GenBank/DDBJ whole genome shotgun (WGS) entry which is preliminary data.</text>
</comment>
<sequence>MPQSWMKLIKLMLVPAIFFLVLATTGCSADISNSYPLESVSTKDKGQTSRIYRAEDKTVPEVAQELADQKQPEEISKEDTEHMFLVYKDEIYHLQKDADKPSDTLIEVDSKEYVRQNYDSSFLQGYLVATILNDIFDGMKNSSKGSYRGYSSKDIYQPSTGSYHTPTEKEKKAAPPITKERTGSITKRSATTKNTDGSAGTGGDIFKKQVEPSTGSTGKIIRNSDSSSSKSSSSVTPKRSSIFSSPKSNSPPRTKVGGSGRITKRR</sequence>
<feature type="region of interest" description="Disordered" evidence="1">
    <location>
        <begin position="146"/>
        <end position="266"/>
    </location>
</feature>
<organism evidence="3 4">
    <name type="scientific">Brevibacillus reuszeri</name>
    <dbReference type="NCBI Taxonomy" id="54915"/>
    <lineage>
        <taxon>Bacteria</taxon>
        <taxon>Bacillati</taxon>
        <taxon>Bacillota</taxon>
        <taxon>Bacilli</taxon>
        <taxon>Bacillales</taxon>
        <taxon>Paenibacillaceae</taxon>
        <taxon>Brevibacillus</taxon>
    </lineage>
</organism>
<reference evidence="2 5" key="3">
    <citation type="submission" date="2019-06" db="EMBL/GenBank/DDBJ databases">
        <title>Whole genome shotgun sequence of Brevibacillus reuszeri NBRC 15719.</title>
        <authorList>
            <person name="Hosoyama A."/>
            <person name="Uohara A."/>
            <person name="Ohji S."/>
            <person name="Ichikawa N."/>
        </authorList>
    </citation>
    <scope>NUCLEOTIDE SEQUENCE [LARGE SCALE GENOMIC DNA]</scope>
    <source>
        <strain evidence="2 5">NBRC 15719</strain>
    </source>
</reference>
<dbReference type="AlphaFoldDB" id="A0A0K9YV21"/>
<accession>A0A0K9YV21</accession>
<name>A0A0K9YV21_9BACL</name>
<dbReference type="RefSeq" id="WP_049738555.1">
    <property type="nucleotide sequence ID" value="NZ_BJON01000016.1"/>
</dbReference>
<dbReference type="STRING" id="54915.ADS79_11590"/>
<reference evidence="4" key="1">
    <citation type="submission" date="2015-07" db="EMBL/GenBank/DDBJ databases">
        <title>Genome sequencing project for genomic taxonomy and phylogenomics of Bacillus-like bacteria.</title>
        <authorList>
            <person name="Liu B."/>
            <person name="Wang J."/>
            <person name="Zhu Y."/>
            <person name="Liu G."/>
            <person name="Chen Q."/>
            <person name="Chen Z."/>
            <person name="Lan J."/>
            <person name="Che J."/>
            <person name="Ge C."/>
            <person name="Shi H."/>
            <person name="Pan Z."/>
            <person name="Liu X."/>
        </authorList>
    </citation>
    <scope>NUCLEOTIDE SEQUENCE [LARGE SCALE GENOMIC DNA]</scope>
    <source>
        <strain evidence="4">DSM 9887</strain>
    </source>
</reference>
<protein>
    <submittedName>
        <fullName evidence="3">Lipoprotein</fullName>
    </submittedName>
</protein>
<dbReference type="InterPro" id="IPR025341">
    <property type="entry name" value="DUF4247"/>
</dbReference>
<dbReference type="PATRIC" id="fig|54915.3.peg.1279"/>
<dbReference type="Pfam" id="PF14042">
    <property type="entry name" value="DUF4247"/>
    <property type="match status" value="1"/>
</dbReference>
<evidence type="ECO:0000313" key="5">
    <source>
        <dbReference type="Proteomes" id="UP000319578"/>
    </source>
</evidence>
<dbReference type="Proteomes" id="UP000319578">
    <property type="component" value="Unassembled WGS sequence"/>
</dbReference>
<proteinExistence type="predicted"/>
<feature type="compositionally biased region" description="Basic and acidic residues" evidence="1">
    <location>
        <begin position="166"/>
        <end position="182"/>
    </location>
</feature>
<evidence type="ECO:0000313" key="2">
    <source>
        <dbReference type="EMBL" id="GED70664.1"/>
    </source>
</evidence>
<evidence type="ECO:0000256" key="1">
    <source>
        <dbReference type="SAM" id="MobiDB-lite"/>
    </source>
</evidence>
<evidence type="ECO:0000313" key="3">
    <source>
        <dbReference type="EMBL" id="KNB72502.1"/>
    </source>
</evidence>
<feature type="compositionally biased region" description="Low complexity" evidence="1">
    <location>
        <begin position="224"/>
        <end position="252"/>
    </location>
</feature>